<dbReference type="SUPFAM" id="SSF56784">
    <property type="entry name" value="HAD-like"/>
    <property type="match status" value="1"/>
</dbReference>
<evidence type="ECO:0000313" key="3">
    <source>
        <dbReference type="Proteomes" id="UP000053038"/>
    </source>
</evidence>
<sequence>MGWIGVDLDGTLAQYKSGQGSAIGKPVPQMAKRVTTWCKEKKEVRIFTARAETLKGRRDVERWLKDNGFPALVVTNIKDSDMSELWDDKAIRVVKNSGQPCKGCAGNSQFHHTESQSFLTNC</sequence>
<evidence type="ECO:0008006" key="4">
    <source>
        <dbReference type="Google" id="ProtNLM"/>
    </source>
</evidence>
<dbReference type="EMBL" id="JSXC01000034">
    <property type="protein sequence ID" value="KHN51346.1"/>
    <property type="molecule type" value="Genomic_DNA"/>
</dbReference>
<name>A0A7V8IID6_9GAMM</name>
<keyword evidence="1" id="KW-0479">Metal-binding</keyword>
<dbReference type="GO" id="GO:0046872">
    <property type="term" value="F:metal ion binding"/>
    <property type="evidence" value="ECO:0007669"/>
    <property type="project" value="UniProtKB-KW"/>
</dbReference>
<reference evidence="2 3" key="1">
    <citation type="submission" date="2014-10" db="EMBL/GenBank/DDBJ databases">
        <title>Genome sequence of Pectobacterium carotovorum M022.</title>
        <authorList>
            <person name="Chan K.-G."/>
            <person name="Tan W.-S."/>
        </authorList>
    </citation>
    <scope>NUCLEOTIDE SEQUENCE [LARGE SCALE GENOMIC DNA]</scope>
    <source>
        <strain evidence="2 3">M022</strain>
    </source>
</reference>
<dbReference type="InterPro" id="IPR023214">
    <property type="entry name" value="HAD_sf"/>
</dbReference>
<gene>
    <name evidence="2" type="ORF">OI69_12275</name>
</gene>
<dbReference type="InterPro" id="IPR036412">
    <property type="entry name" value="HAD-like_sf"/>
</dbReference>
<organism evidence="2 3">
    <name type="scientific">Pectobacterium fontis</name>
    <dbReference type="NCBI Taxonomy" id="2558042"/>
    <lineage>
        <taxon>Bacteria</taxon>
        <taxon>Pseudomonadati</taxon>
        <taxon>Pseudomonadota</taxon>
        <taxon>Gammaproteobacteria</taxon>
        <taxon>Enterobacterales</taxon>
        <taxon>Pectobacteriaceae</taxon>
        <taxon>Pectobacterium</taxon>
    </lineage>
</organism>
<dbReference type="RefSeq" id="WP_039350728.1">
    <property type="nucleotide sequence ID" value="NZ_JSXC01000034.1"/>
</dbReference>
<accession>A0A7V8IID6</accession>
<dbReference type="Gene3D" id="3.40.50.1000">
    <property type="entry name" value="HAD superfamily/HAD-like"/>
    <property type="match status" value="1"/>
</dbReference>
<dbReference type="OrthoDB" id="5419485at2"/>
<dbReference type="Proteomes" id="UP000053038">
    <property type="component" value="Unassembled WGS sequence"/>
</dbReference>
<evidence type="ECO:0000313" key="2">
    <source>
        <dbReference type="EMBL" id="KHN51346.1"/>
    </source>
</evidence>
<dbReference type="AlphaFoldDB" id="A0A7V8IID6"/>
<comment type="caution">
    <text evidence="2">The sequence shown here is derived from an EMBL/GenBank/DDBJ whole genome shotgun (WGS) entry which is preliminary data.</text>
</comment>
<protein>
    <recommendedName>
        <fullName evidence="4">Polynucleotide kinase</fullName>
    </recommendedName>
</protein>
<keyword evidence="3" id="KW-1185">Reference proteome</keyword>
<proteinExistence type="predicted"/>
<evidence type="ECO:0000256" key="1">
    <source>
        <dbReference type="ARBA" id="ARBA00022723"/>
    </source>
</evidence>